<evidence type="ECO:0000313" key="1">
    <source>
        <dbReference type="EMBL" id="GFY71649.1"/>
    </source>
</evidence>
<dbReference type="AlphaFoldDB" id="A0A8X6YHQ0"/>
<evidence type="ECO:0000313" key="2">
    <source>
        <dbReference type="Proteomes" id="UP000886998"/>
    </source>
</evidence>
<name>A0A8X6YHQ0_9ARAC</name>
<dbReference type="EMBL" id="BMAV01019001">
    <property type="protein sequence ID" value="GFY71649.1"/>
    <property type="molecule type" value="Genomic_DNA"/>
</dbReference>
<proteinExistence type="predicted"/>
<sequence length="154" mass="17359">MFTSRTGQSSVSGRGSWCAPKNELLVKVGEGGIDVFDSDGSFPFPLLGASRMQCSGFVIFGLWDLYGFHFYPGVFWWWNRAVDSLHPCFCKDGVFRPFVVFKYLFKPHDVELAGPNKWYPLFEQAVMLSGHSKGIPVFTGQNPPMMTASWSKTR</sequence>
<gene>
    <name evidence="1" type="ORF">TNIN_473021</name>
</gene>
<organism evidence="1 2">
    <name type="scientific">Trichonephila inaurata madagascariensis</name>
    <dbReference type="NCBI Taxonomy" id="2747483"/>
    <lineage>
        <taxon>Eukaryota</taxon>
        <taxon>Metazoa</taxon>
        <taxon>Ecdysozoa</taxon>
        <taxon>Arthropoda</taxon>
        <taxon>Chelicerata</taxon>
        <taxon>Arachnida</taxon>
        <taxon>Araneae</taxon>
        <taxon>Araneomorphae</taxon>
        <taxon>Entelegynae</taxon>
        <taxon>Araneoidea</taxon>
        <taxon>Nephilidae</taxon>
        <taxon>Trichonephila</taxon>
        <taxon>Trichonephila inaurata</taxon>
    </lineage>
</organism>
<keyword evidence="2" id="KW-1185">Reference proteome</keyword>
<dbReference type="Proteomes" id="UP000886998">
    <property type="component" value="Unassembled WGS sequence"/>
</dbReference>
<reference evidence="1" key="1">
    <citation type="submission" date="2020-08" db="EMBL/GenBank/DDBJ databases">
        <title>Multicomponent nature underlies the extraordinary mechanical properties of spider dragline silk.</title>
        <authorList>
            <person name="Kono N."/>
            <person name="Nakamura H."/>
            <person name="Mori M."/>
            <person name="Yoshida Y."/>
            <person name="Ohtoshi R."/>
            <person name="Malay A.D."/>
            <person name="Moran D.A.P."/>
            <person name="Tomita M."/>
            <person name="Numata K."/>
            <person name="Arakawa K."/>
        </authorList>
    </citation>
    <scope>NUCLEOTIDE SEQUENCE</scope>
</reference>
<protein>
    <submittedName>
        <fullName evidence="1">Uncharacterized protein</fullName>
    </submittedName>
</protein>
<accession>A0A8X6YHQ0</accession>
<comment type="caution">
    <text evidence="1">The sequence shown here is derived from an EMBL/GenBank/DDBJ whole genome shotgun (WGS) entry which is preliminary data.</text>
</comment>